<evidence type="ECO:0000256" key="15">
    <source>
        <dbReference type="ARBA" id="ARBA00023136"/>
    </source>
</evidence>
<dbReference type="PROSITE" id="PS50066">
    <property type="entry name" value="MADS_BOX_2"/>
    <property type="match status" value="1"/>
</dbReference>
<evidence type="ECO:0000256" key="10">
    <source>
        <dbReference type="ARBA" id="ARBA00022927"/>
    </source>
</evidence>
<dbReference type="Pfam" id="PF00025">
    <property type="entry name" value="Arf"/>
    <property type="match status" value="1"/>
</dbReference>
<dbReference type="OrthoDB" id="1933443at2759"/>
<evidence type="ECO:0000256" key="13">
    <source>
        <dbReference type="ARBA" id="ARBA00023125"/>
    </source>
</evidence>
<keyword evidence="16" id="KW-0804">Transcription</keyword>
<dbReference type="CDD" id="cd00879">
    <property type="entry name" value="Sar1"/>
    <property type="match status" value="1"/>
</dbReference>
<dbReference type="EMBL" id="CP097503">
    <property type="protein sequence ID" value="URD79604.1"/>
    <property type="molecule type" value="Genomic_DNA"/>
</dbReference>
<dbReference type="GO" id="GO:0016192">
    <property type="term" value="P:vesicle-mediated transport"/>
    <property type="evidence" value="ECO:0007669"/>
    <property type="project" value="UniProtKB-KW"/>
</dbReference>
<feature type="binding site" evidence="19">
    <location>
        <position position="129"/>
    </location>
    <ligand>
        <name>GTP</name>
        <dbReference type="ChEBI" id="CHEBI:37565"/>
    </ligand>
</feature>
<dbReference type="SMART" id="SM00178">
    <property type="entry name" value="SAR"/>
    <property type="match status" value="1"/>
</dbReference>
<dbReference type="InterPro" id="IPR005225">
    <property type="entry name" value="Small_GTP-bd"/>
</dbReference>
<keyword evidence="17" id="KW-0539">Nucleus</keyword>
<keyword evidence="11" id="KW-0805">Transcription regulation</keyword>
<dbReference type="InterPro" id="IPR036879">
    <property type="entry name" value="TF_MADSbox_sf"/>
</dbReference>
<evidence type="ECO:0000256" key="18">
    <source>
        <dbReference type="PIRSR" id="PIRSR606687-1"/>
    </source>
</evidence>
<dbReference type="GO" id="GO:0046983">
    <property type="term" value="F:protein dimerization activity"/>
    <property type="evidence" value="ECO:0007669"/>
    <property type="project" value="InterPro"/>
</dbReference>
<name>A0A9E7JG32_9LILI</name>
<feature type="binding site" evidence="20">
    <location>
        <begin position="27"/>
        <end position="34"/>
    </location>
    <ligand>
        <name>GTP</name>
        <dbReference type="ChEBI" id="CHEBI:37565"/>
    </ligand>
</feature>
<evidence type="ECO:0000256" key="11">
    <source>
        <dbReference type="ARBA" id="ARBA00023015"/>
    </source>
</evidence>
<keyword evidence="9 22" id="KW-0931">ER-Golgi transport</keyword>
<dbReference type="GO" id="GO:0005525">
    <property type="term" value="F:GTP binding"/>
    <property type="evidence" value="ECO:0007669"/>
    <property type="project" value="UniProtKB-KW"/>
</dbReference>
<dbReference type="InterPro" id="IPR027417">
    <property type="entry name" value="P-loop_NTPase"/>
</dbReference>
<gene>
    <name evidence="24" type="ORF">MUK42_18646</name>
</gene>
<dbReference type="SUPFAM" id="SSF52540">
    <property type="entry name" value="P-loop containing nucleoside triphosphate hydrolases"/>
    <property type="match status" value="1"/>
</dbReference>
<feature type="binding site" evidence="20">
    <location>
        <begin position="129"/>
        <end position="132"/>
    </location>
    <ligand>
        <name>GTP</name>
        <dbReference type="ChEBI" id="CHEBI:37565"/>
    </ligand>
</feature>
<dbReference type="InterPro" id="IPR006689">
    <property type="entry name" value="Small_GTPase_ARF/SAR"/>
</dbReference>
<dbReference type="EMBL" id="CP097503">
    <property type="protein sequence ID" value="URD79599.1"/>
    <property type="molecule type" value="Genomic_DNA"/>
</dbReference>
<feature type="binding site" evidence="19">
    <location>
        <position position="132"/>
    </location>
    <ligand>
        <name>GTP</name>
        <dbReference type="ChEBI" id="CHEBI:37565"/>
    </ligand>
</feature>
<dbReference type="NCBIfam" id="TIGR00231">
    <property type="entry name" value="small_GTP"/>
    <property type="match status" value="1"/>
</dbReference>
<dbReference type="FunFam" id="3.40.50.300:FF:000161">
    <property type="entry name" value="Small COPII coat GTPase"/>
    <property type="match status" value="1"/>
</dbReference>
<keyword evidence="14 20" id="KW-0342">GTP-binding</keyword>
<dbReference type="GO" id="GO:0000139">
    <property type="term" value="C:Golgi membrane"/>
    <property type="evidence" value="ECO:0007669"/>
    <property type="project" value="UniProtKB-SubCell"/>
</dbReference>
<feature type="binding site" evidence="19">
    <location>
        <position position="30"/>
    </location>
    <ligand>
        <name>GTP</name>
        <dbReference type="ChEBI" id="CHEBI:37565"/>
    </ligand>
</feature>
<evidence type="ECO:0000256" key="20">
    <source>
        <dbReference type="PIRSR" id="PIRSR606689-1"/>
    </source>
</evidence>
<keyword evidence="7" id="KW-0378">Hydrolase</keyword>
<feature type="binding site" evidence="19">
    <location>
        <position position="35"/>
    </location>
    <ligand>
        <name>GTP</name>
        <dbReference type="ChEBI" id="CHEBI:37565"/>
    </ligand>
</feature>
<protein>
    <submittedName>
        <fullName evidence="24">Gtp-binding protein</fullName>
    </submittedName>
</protein>
<sequence length="662" mass="75742">MFLLDWFYGVLASLGLWQKEAKILFLGLDNSGKTTLLHMLKDERLVQHQPTQHPTSEELSIGNIKFKAFDLGGHQIARRVWKDYFAKVDAVVYLVDAWDKERFAESKKELDALLSDDALANVPFLVLGNKIDIPYAASEEELCFHLGLHHFITGKGKVKLTDPNVRPIECMAILMFSIRFAQYRQRQDYIFPFERANRGASSCRLLLIASGDFWSQRSNIRGPRKADWSRGRSFVRFQRYIQGTEGAKLIRVSMGRVKLKIKRLENSNSRQVTYSKRKTGVTKKAKELSILCDIDLVLLMFAPNGKPTICVGDRRKLESLEALKKTFKKLDHDVDIQEFLGSSTQTVEEITNNWSSLHGQLLDVQKRLSNWADPDKIDNINHITTMEQSLKESLGRIQVHKENFGKQLISVDSSGQFQNEIHLSAGLGCEQGASPVSWLHINDDQQLMLPQDANLLPWRDIGCSMGTSLQNYHAYFSTGEQAVANEQIQEECLHEYSQNTCLRRQLGVQYPYNSYSQNLLCERTFKPEAEKGLQESTIDYQVNHFDASFHNWVSTSGTCDVAMYDEQSYTQCNQKHWQPQNLGDCMVMLEGFVPSIYDLSTLTSGCMVCHAPQPNSNLREKSWQMAGVSSKYHLNPLLRTISRQLVIQNGTMEYWYDRSVFL</sequence>
<dbReference type="GO" id="GO:0003677">
    <property type="term" value="F:DNA binding"/>
    <property type="evidence" value="ECO:0007669"/>
    <property type="project" value="UniProtKB-KW"/>
</dbReference>
<dbReference type="SUPFAM" id="SSF55455">
    <property type="entry name" value="SRF-like"/>
    <property type="match status" value="1"/>
</dbReference>
<dbReference type="PRINTS" id="PR00328">
    <property type="entry name" value="SAR1GTPBP"/>
</dbReference>
<evidence type="ECO:0000256" key="22">
    <source>
        <dbReference type="RuleBase" id="RU003926"/>
    </source>
</evidence>
<evidence type="ECO:0000256" key="1">
    <source>
        <dbReference type="ARBA" id="ARBA00004123"/>
    </source>
</evidence>
<evidence type="ECO:0000313" key="25">
    <source>
        <dbReference type="Proteomes" id="UP001055439"/>
    </source>
</evidence>
<keyword evidence="10 22" id="KW-0653">Protein transport</keyword>
<dbReference type="InterPro" id="IPR002100">
    <property type="entry name" value="TF_MADSbox"/>
</dbReference>
<feature type="binding site" evidence="20">
    <location>
        <position position="73"/>
    </location>
    <ligand>
        <name>GTP</name>
        <dbReference type="ChEBI" id="CHEBI:37565"/>
    </ligand>
</feature>
<dbReference type="Gene3D" id="3.40.1810.10">
    <property type="entry name" value="Transcription factor, MADS-box"/>
    <property type="match status" value="1"/>
</dbReference>
<keyword evidence="15" id="KW-0472">Membrane</keyword>
<keyword evidence="6 19" id="KW-0547">Nucleotide-binding</keyword>
<dbReference type="GO" id="GO:0006886">
    <property type="term" value="P:intracellular protein transport"/>
    <property type="evidence" value="ECO:0007669"/>
    <property type="project" value="InterPro"/>
</dbReference>
<evidence type="ECO:0000259" key="23">
    <source>
        <dbReference type="PROSITE" id="PS50066"/>
    </source>
</evidence>
<comment type="subcellular location">
    <subcellularLocation>
        <location evidence="3">Endoplasmic reticulum membrane</location>
        <topology evidence="3">Peripheral membrane protein</topology>
    </subcellularLocation>
    <subcellularLocation>
        <location evidence="2">Golgi apparatus membrane</location>
        <topology evidence="2">Peripheral membrane protein</topology>
    </subcellularLocation>
    <subcellularLocation>
        <location evidence="1">Nucleus</location>
    </subcellularLocation>
</comment>
<dbReference type="PROSITE" id="PS51417">
    <property type="entry name" value="ARF"/>
    <property type="match status" value="1"/>
</dbReference>
<evidence type="ECO:0000256" key="9">
    <source>
        <dbReference type="ARBA" id="ARBA00022892"/>
    </source>
</evidence>
<evidence type="ECO:0000256" key="4">
    <source>
        <dbReference type="ARBA" id="ARBA00007507"/>
    </source>
</evidence>
<keyword evidence="13" id="KW-0238">DNA-binding</keyword>
<feature type="binding site" evidence="21">
    <location>
        <position position="34"/>
    </location>
    <ligand>
        <name>Mg(2+)</name>
        <dbReference type="ChEBI" id="CHEBI:18420"/>
    </ligand>
</feature>
<dbReference type="PROSITE" id="PS51422">
    <property type="entry name" value="SAR1"/>
    <property type="match status" value="1"/>
</dbReference>
<dbReference type="SMART" id="SM00432">
    <property type="entry name" value="MADS"/>
    <property type="match status" value="1"/>
</dbReference>
<evidence type="ECO:0000256" key="21">
    <source>
        <dbReference type="PIRSR" id="PIRSR606689-2"/>
    </source>
</evidence>
<evidence type="ECO:0000256" key="12">
    <source>
        <dbReference type="ARBA" id="ARBA00023034"/>
    </source>
</evidence>
<dbReference type="PANTHER" id="PTHR45684">
    <property type="entry name" value="RE74312P"/>
    <property type="match status" value="1"/>
</dbReference>
<evidence type="ECO:0000256" key="6">
    <source>
        <dbReference type="ARBA" id="ARBA00022741"/>
    </source>
</evidence>
<dbReference type="AlphaFoldDB" id="A0A9E7JG32"/>
<evidence type="ECO:0000256" key="7">
    <source>
        <dbReference type="ARBA" id="ARBA00022801"/>
    </source>
</evidence>
<accession>A0A9E7JG32</accession>
<keyword evidence="8 22" id="KW-0256">Endoplasmic reticulum</keyword>
<keyword evidence="18" id="KW-0460">Magnesium</keyword>
<evidence type="ECO:0000256" key="14">
    <source>
        <dbReference type="ARBA" id="ARBA00023134"/>
    </source>
</evidence>
<feature type="domain" description="MADS-box" evidence="23">
    <location>
        <begin position="254"/>
        <end position="306"/>
    </location>
</feature>
<evidence type="ECO:0000313" key="24">
    <source>
        <dbReference type="EMBL" id="URD79604.1"/>
    </source>
</evidence>
<dbReference type="GO" id="GO:0046872">
    <property type="term" value="F:metal ion binding"/>
    <property type="evidence" value="ECO:0007669"/>
    <property type="project" value="UniProtKB-KW"/>
</dbReference>
<evidence type="ECO:0000256" key="19">
    <source>
        <dbReference type="PIRSR" id="PIRSR606687-2"/>
    </source>
</evidence>
<keyword evidence="18" id="KW-0479">Metal-binding</keyword>
<keyword evidence="25" id="KW-1185">Reference proteome</keyword>
<dbReference type="EMBL" id="CP097503">
    <property type="protein sequence ID" value="URD79605.1"/>
    <property type="molecule type" value="Genomic_DNA"/>
</dbReference>
<dbReference type="InterPro" id="IPR006687">
    <property type="entry name" value="Small_GTPase_SAR1"/>
</dbReference>
<feature type="binding site" evidence="19">
    <location>
        <position position="32"/>
    </location>
    <ligand>
        <name>GTP</name>
        <dbReference type="ChEBI" id="CHEBI:37565"/>
    </ligand>
</feature>
<dbReference type="GO" id="GO:0005634">
    <property type="term" value="C:nucleus"/>
    <property type="evidence" value="ECO:0007669"/>
    <property type="project" value="UniProtKB-SubCell"/>
</dbReference>
<evidence type="ECO:0000256" key="5">
    <source>
        <dbReference type="ARBA" id="ARBA00022448"/>
    </source>
</evidence>
<keyword evidence="12 22" id="KW-0333">Golgi apparatus</keyword>
<comment type="similarity">
    <text evidence="4 22">Belongs to the small GTPase superfamily. SAR1 family.</text>
</comment>
<evidence type="ECO:0000256" key="8">
    <source>
        <dbReference type="ARBA" id="ARBA00022824"/>
    </source>
</evidence>
<dbReference type="GO" id="GO:0003924">
    <property type="term" value="F:GTPase activity"/>
    <property type="evidence" value="ECO:0007669"/>
    <property type="project" value="InterPro"/>
</dbReference>
<dbReference type="Pfam" id="PF00319">
    <property type="entry name" value="SRF-TF"/>
    <property type="match status" value="1"/>
</dbReference>
<dbReference type="GO" id="GO:0005789">
    <property type="term" value="C:endoplasmic reticulum membrane"/>
    <property type="evidence" value="ECO:0007669"/>
    <property type="project" value="UniProtKB-SubCell"/>
</dbReference>
<keyword evidence="5 22" id="KW-0813">Transport</keyword>
<evidence type="ECO:0000256" key="16">
    <source>
        <dbReference type="ARBA" id="ARBA00023163"/>
    </source>
</evidence>
<dbReference type="Gene3D" id="3.40.50.300">
    <property type="entry name" value="P-loop containing nucleotide triphosphate hydrolases"/>
    <property type="match status" value="1"/>
</dbReference>
<dbReference type="CDD" id="cd00120">
    <property type="entry name" value="MADS"/>
    <property type="match status" value="1"/>
</dbReference>
<evidence type="ECO:0000256" key="17">
    <source>
        <dbReference type="ARBA" id="ARBA00023242"/>
    </source>
</evidence>
<feature type="binding site" evidence="19">
    <location>
        <position position="130"/>
    </location>
    <ligand>
        <name>GTP</name>
        <dbReference type="ChEBI" id="CHEBI:37565"/>
    </ligand>
</feature>
<dbReference type="Proteomes" id="UP001055439">
    <property type="component" value="Chromosome 10"/>
</dbReference>
<feature type="binding site" evidence="18">
    <location>
        <position position="29"/>
    </location>
    <ligand>
        <name>Mg(2+)</name>
        <dbReference type="ChEBI" id="CHEBI:18420"/>
    </ligand>
</feature>
<dbReference type="PRINTS" id="PR00404">
    <property type="entry name" value="MADSDOMAIN"/>
</dbReference>
<feature type="binding site" evidence="21">
    <location>
        <position position="51"/>
    </location>
    <ligand>
        <name>Mg(2+)</name>
        <dbReference type="ChEBI" id="CHEBI:18420"/>
    </ligand>
</feature>
<evidence type="ECO:0000256" key="2">
    <source>
        <dbReference type="ARBA" id="ARBA00004395"/>
    </source>
</evidence>
<evidence type="ECO:0000256" key="3">
    <source>
        <dbReference type="ARBA" id="ARBA00004406"/>
    </source>
</evidence>
<feature type="binding site" evidence="19">
    <location>
        <position position="33"/>
    </location>
    <ligand>
        <name>GTP</name>
        <dbReference type="ChEBI" id="CHEBI:37565"/>
    </ligand>
</feature>
<proteinExistence type="inferred from homology"/>
<organism evidence="24 25">
    <name type="scientific">Musa troglodytarum</name>
    <name type="common">fe'i banana</name>
    <dbReference type="NCBI Taxonomy" id="320322"/>
    <lineage>
        <taxon>Eukaryota</taxon>
        <taxon>Viridiplantae</taxon>
        <taxon>Streptophyta</taxon>
        <taxon>Embryophyta</taxon>
        <taxon>Tracheophyta</taxon>
        <taxon>Spermatophyta</taxon>
        <taxon>Magnoliopsida</taxon>
        <taxon>Liliopsida</taxon>
        <taxon>Zingiberales</taxon>
        <taxon>Musaceae</taxon>
        <taxon>Musa</taxon>
    </lineage>
</organism>
<reference evidence="24" key="1">
    <citation type="submission" date="2022-05" db="EMBL/GenBank/DDBJ databases">
        <title>The Musa troglodytarum L. genome provides insights into the mechanism of non-climacteric behaviour and enrichment of carotenoids.</title>
        <authorList>
            <person name="Wang J."/>
        </authorList>
    </citation>
    <scope>NUCLEOTIDE SEQUENCE</scope>
    <source>
        <tissue evidence="24">Leaf</tissue>
    </source>
</reference>
<dbReference type="SMART" id="SM00177">
    <property type="entry name" value="ARF"/>
    <property type="match status" value="1"/>
</dbReference>
<feature type="binding site" evidence="19">
    <location>
        <position position="34"/>
    </location>
    <ligand>
        <name>GTP</name>
        <dbReference type="ChEBI" id="CHEBI:37565"/>
    </ligand>
</feature>